<feature type="domain" description="HTH tetR-type" evidence="7">
    <location>
        <begin position="2"/>
        <end position="62"/>
    </location>
</feature>
<dbReference type="InterPro" id="IPR004111">
    <property type="entry name" value="Repressor_TetR_C"/>
</dbReference>
<keyword evidence="4 6" id="KW-0238">DNA-binding</keyword>
<keyword evidence="9" id="KW-1185">Reference proteome</keyword>
<dbReference type="RefSeq" id="WP_058378054.1">
    <property type="nucleotide sequence ID" value="NZ_CP013480.3"/>
</dbReference>
<feature type="DNA-binding region" description="H-T-H motif" evidence="6">
    <location>
        <begin position="25"/>
        <end position="44"/>
    </location>
</feature>
<dbReference type="SUPFAM" id="SSF48498">
    <property type="entry name" value="Tetracyclin repressor-like, C-terminal domain"/>
    <property type="match status" value="1"/>
</dbReference>
<dbReference type="InterPro" id="IPR036271">
    <property type="entry name" value="Tet_transcr_reg_TetR-rel_C_sf"/>
</dbReference>
<dbReference type="InterPro" id="IPR009057">
    <property type="entry name" value="Homeodomain-like_sf"/>
</dbReference>
<dbReference type="Proteomes" id="UP000060277">
    <property type="component" value="Chromosome"/>
</dbReference>
<gene>
    <name evidence="8" type="ORF">AT302_16540</name>
</gene>
<accession>A0ABM5WKX1</accession>
<dbReference type="Pfam" id="PF02909">
    <property type="entry name" value="TetR_C_1"/>
    <property type="match status" value="1"/>
</dbReference>
<evidence type="ECO:0000256" key="3">
    <source>
        <dbReference type="ARBA" id="ARBA00023015"/>
    </source>
</evidence>
<name>A0ABM5WKX1_9BURK</name>
<keyword evidence="5" id="KW-0804">Transcription</keyword>
<dbReference type="PROSITE" id="PS01081">
    <property type="entry name" value="HTH_TETR_1"/>
    <property type="match status" value="1"/>
</dbReference>
<evidence type="ECO:0000256" key="1">
    <source>
        <dbReference type="ARBA" id="ARBA00002856"/>
    </source>
</evidence>
<reference evidence="9" key="1">
    <citation type="submission" date="2015-12" db="EMBL/GenBank/DDBJ databases">
        <title>Complete genome sequence of Pandoraea norimbergensis DSM 11628.</title>
        <authorList>
            <person name="Ee R."/>
            <person name="Lim Y.-L."/>
            <person name="Yong D."/>
            <person name="Yin W.-F."/>
            <person name="Chan K.-G."/>
        </authorList>
    </citation>
    <scope>NUCLEOTIDE SEQUENCE [LARGE SCALE GENOMIC DNA]</scope>
    <source>
        <strain evidence="9">DSM 11628</strain>
    </source>
</reference>
<evidence type="ECO:0000256" key="6">
    <source>
        <dbReference type="PROSITE-ProRule" id="PRU00335"/>
    </source>
</evidence>
<dbReference type="InterPro" id="IPR050109">
    <property type="entry name" value="HTH-type_TetR-like_transc_reg"/>
</dbReference>
<sequence>MAIQRDDVVQTALALLDGGGMEGVTLRKVAQALDIQAPSLYWHFANKQALLDAMADAMLQDVARDVSPDADWRAVLNAVSLEIRQAFNAYRDGARVFAGTYETTENVLRTGEAMIAAFVRAGADIELATTTAFSVVYYVVGFVIEEQAFEAEASSEKSAESVARKTAFLNAAKQTYPLSWQARQHLFAPDFDRRFSVGIDLLLSGFAQQLTDGSKKKAPRRSNAR</sequence>
<evidence type="ECO:0000256" key="4">
    <source>
        <dbReference type="ARBA" id="ARBA00023125"/>
    </source>
</evidence>
<dbReference type="InterPro" id="IPR003012">
    <property type="entry name" value="Tet_transcr_reg_TetR"/>
</dbReference>
<dbReference type="InterPro" id="IPR001647">
    <property type="entry name" value="HTH_TetR"/>
</dbReference>
<keyword evidence="2" id="KW-0678">Repressor</keyword>
<dbReference type="PANTHER" id="PTHR30055:SF151">
    <property type="entry name" value="TRANSCRIPTIONAL REGULATORY PROTEIN"/>
    <property type="match status" value="1"/>
</dbReference>
<dbReference type="SUPFAM" id="SSF46689">
    <property type="entry name" value="Homeodomain-like"/>
    <property type="match status" value="1"/>
</dbReference>
<evidence type="ECO:0000256" key="2">
    <source>
        <dbReference type="ARBA" id="ARBA00022491"/>
    </source>
</evidence>
<dbReference type="PRINTS" id="PR00400">
    <property type="entry name" value="TETREPRESSOR"/>
</dbReference>
<organism evidence="8 9">
    <name type="scientific">Pandoraea norimbergensis</name>
    <dbReference type="NCBI Taxonomy" id="93219"/>
    <lineage>
        <taxon>Bacteria</taxon>
        <taxon>Pseudomonadati</taxon>
        <taxon>Pseudomonadota</taxon>
        <taxon>Betaproteobacteria</taxon>
        <taxon>Burkholderiales</taxon>
        <taxon>Burkholderiaceae</taxon>
        <taxon>Pandoraea</taxon>
    </lineage>
</organism>
<dbReference type="EMBL" id="CP013480">
    <property type="protein sequence ID" value="ALS61141.1"/>
    <property type="molecule type" value="Genomic_DNA"/>
</dbReference>
<dbReference type="PROSITE" id="PS50977">
    <property type="entry name" value="HTH_TETR_2"/>
    <property type="match status" value="1"/>
</dbReference>
<evidence type="ECO:0000256" key="5">
    <source>
        <dbReference type="ARBA" id="ARBA00023163"/>
    </source>
</evidence>
<protein>
    <submittedName>
        <fullName evidence="8">TetR family transcriptional regulator</fullName>
    </submittedName>
</protein>
<dbReference type="Gene3D" id="1.10.10.60">
    <property type="entry name" value="Homeodomain-like"/>
    <property type="match status" value="1"/>
</dbReference>
<proteinExistence type="predicted"/>
<keyword evidence="3" id="KW-0805">Transcription regulation</keyword>
<dbReference type="PRINTS" id="PR00455">
    <property type="entry name" value="HTHTETR"/>
</dbReference>
<evidence type="ECO:0000313" key="8">
    <source>
        <dbReference type="EMBL" id="ALS61141.1"/>
    </source>
</evidence>
<evidence type="ECO:0000313" key="9">
    <source>
        <dbReference type="Proteomes" id="UP000060277"/>
    </source>
</evidence>
<dbReference type="Gene3D" id="1.10.357.10">
    <property type="entry name" value="Tetracycline Repressor, domain 2"/>
    <property type="match status" value="1"/>
</dbReference>
<dbReference type="Pfam" id="PF00440">
    <property type="entry name" value="TetR_N"/>
    <property type="match status" value="1"/>
</dbReference>
<comment type="function">
    <text evidence="1">TetR is the repressor of the tetracycline resistance element; its N-terminal region forms a helix-turn-helix structure and binds DNA. Binding of tetracycline to TetR reduces the repressor affinity for the tetracycline resistance gene (tetA) promoter operator sites.</text>
</comment>
<dbReference type="PANTHER" id="PTHR30055">
    <property type="entry name" value="HTH-TYPE TRANSCRIPTIONAL REGULATOR RUTR"/>
    <property type="match status" value="1"/>
</dbReference>
<dbReference type="InterPro" id="IPR023772">
    <property type="entry name" value="DNA-bd_HTH_TetR-type_CS"/>
</dbReference>
<evidence type="ECO:0000259" key="7">
    <source>
        <dbReference type="PROSITE" id="PS50977"/>
    </source>
</evidence>